<evidence type="ECO:0000256" key="1">
    <source>
        <dbReference type="SAM" id="MobiDB-lite"/>
    </source>
</evidence>
<reference evidence="2 3" key="1">
    <citation type="submission" date="2016-10" db="EMBL/GenBank/DDBJ databases">
        <authorList>
            <person name="de Groot N.N."/>
        </authorList>
    </citation>
    <scope>NUCLEOTIDE SEQUENCE [LARGE SCALE GENOMIC DNA]</scope>
    <source>
        <strain evidence="2 3">DSM 10495</strain>
    </source>
</reference>
<dbReference type="EMBL" id="FNSN01000003">
    <property type="protein sequence ID" value="SEC26683.1"/>
    <property type="molecule type" value="Genomic_DNA"/>
</dbReference>
<protein>
    <submittedName>
        <fullName evidence="2">Uncharacterized protein</fullName>
    </submittedName>
</protein>
<keyword evidence="3" id="KW-1185">Reference proteome</keyword>
<gene>
    <name evidence="2" type="ORF">SAMN04489745_2460</name>
</gene>
<proteinExistence type="predicted"/>
<name>A0A1H4R487_9MICC</name>
<sequence length="150" mass="15778">MDTAAKERVKEALKAQALSENKAVADDAAAEHSAAEVDTSSPIEPDDLSHSDEEGEFVELFQGVEAHQKELLAAIDALDVSVTETVRPGAIVAYGGDHYVVGVASSSFDCDGVSYEGIAPGSPVFDAIQGLREGDSFSFRGADHRLDLVV</sequence>
<organism evidence="2 3">
    <name type="scientific">Arthrobacter woluwensis</name>
    <dbReference type="NCBI Taxonomy" id="156980"/>
    <lineage>
        <taxon>Bacteria</taxon>
        <taxon>Bacillati</taxon>
        <taxon>Actinomycetota</taxon>
        <taxon>Actinomycetes</taxon>
        <taxon>Micrococcales</taxon>
        <taxon>Micrococcaceae</taxon>
        <taxon>Arthrobacter</taxon>
    </lineage>
</organism>
<dbReference type="AlphaFoldDB" id="A0A1H4R487"/>
<dbReference type="RefSeq" id="WP_066215615.1">
    <property type="nucleotide sequence ID" value="NZ_FNSN01000003.1"/>
</dbReference>
<accession>A0A1H4R487</accession>
<evidence type="ECO:0000313" key="3">
    <source>
        <dbReference type="Proteomes" id="UP000182652"/>
    </source>
</evidence>
<dbReference type="Proteomes" id="UP000182652">
    <property type="component" value="Unassembled WGS sequence"/>
</dbReference>
<feature type="region of interest" description="Disordered" evidence="1">
    <location>
        <begin position="19"/>
        <end position="52"/>
    </location>
</feature>
<feature type="compositionally biased region" description="Basic and acidic residues" evidence="1">
    <location>
        <begin position="23"/>
        <end position="35"/>
    </location>
</feature>
<evidence type="ECO:0000313" key="2">
    <source>
        <dbReference type="EMBL" id="SEC26683.1"/>
    </source>
</evidence>